<sequence>KEEQSEITVQSCSIIQPQESKAVLLDATILGVVAAKKYHGLREAMKVLNATGLRTHYTYVLSQLGRPIILIPIKQDGWVVAPTLFVMTTDEETEYNEFDEEV</sequence>
<keyword evidence="1" id="KW-0418">Kinase</keyword>
<reference evidence="1" key="1">
    <citation type="journal article" date="2019" name="Sci. Rep.">
        <title>Draft genome of Tanacetum cinerariifolium, the natural source of mosquito coil.</title>
        <authorList>
            <person name="Yamashiro T."/>
            <person name="Shiraishi A."/>
            <person name="Satake H."/>
            <person name="Nakayama K."/>
        </authorList>
    </citation>
    <scope>NUCLEOTIDE SEQUENCE</scope>
</reference>
<keyword evidence="1" id="KW-0808">Transferase</keyword>
<evidence type="ECO:0000313" key="1">
    <source>
        <dbReference type="EMBL" id="GEZ12789.1"/>
    </source>
</evidence>
<dbReference type="EMBL" id="BKCJ010243711">
    <property type="protein sequence ID" value="GEZ12789.1"/>
    <property type="molecule type" value="Genomic_DNA"/>
</dbReference>
<organism evidence="1">
    <name type="scientific">Tanacetum cinerariifolium</name>
    <name type="common">Dalmatian daisy</name>
    <name type="synonym">Chrysanthemum cinerariifolium</name>
    <dbReference type="NCBI Taxonomy" id="118510"/>
    <lineage>
        <taxon>Eukaryota</taxon>
        <taxon>Viridiplantae</taxon>
        <taxon>Streptophyta</taxon>
        <taxon>Embryophyta</taxon>
        <taxon>Tracheophyta</taxon>
        <taxon>Spermatophyta</taxon>
        <taxon>Magnoliopsida</taxon>
        <taxon>eudicotyledons</taxon>
        <taxon>Gunneridae</taxon>
        <taxon>Pentapetalae</taxon>
        <taxon>asterids</taxon>
        <taxon>campanulids</taxon>
        <taxon>Asterales</taxon>
        <taxon>Asteraceae</taxon>
        <taxon>Asteroideae</taxon>
        <taxon>Anthemideae</taxon>
        <taxon>Anthemidinae</taxon>
        <taxon>Tanacetum</taxon>
    </lineage>
</organism>
<protein>
    <submittedName>
        <fullName evidence="1">FGGY carbohydrate kinase domain-containing protein isoform X2</fullName>
    </submittedName>
</protein>
<feature type="non-terminal residue" evidence="1">
    <location>
        <position position="1"/>
    </location>
</feature>
<dbReference type="GO" id="GO:0016301">
    <property type="term" value="F:kinase activity"/>
    <property type="evidence" value="ECO:0007669"/>
    <property type="project" value="UniProtKB-KW"/>
</dbReference>
<accession>A0A699I3F3</accession>
<gene>
    <name evidence="1" type="ORF">Tci_484762</name>
</gene>
<proteinExistence type="predicted"/>
<name>A0A699I3F3_TANCI</name>
<dbReference type="AlphaFoldDB" id="A0A699I3F3"/>
<comment type="caution">
    <text evidence="1">The sequence shown here is derived from an EMBL/GenBank/DDBJ whole genome shotgun (WGS) entry which is preliminary data.</text>
</comment>